<dbReference type="Gene3D" id="3.40.50.720">
    <property type="entry name" value="NAD(P)-binding Rossmann-like Domain"/>
    <property type="match status" value="2"/>
</dbReference>
<feature type="domain" description="PKS/mFAS DH" evidence="12">
    <location>
        <begin position="964"/>
        <end position="1281"/>
    </location>
</feature>
<dbReference type="OMA" id="YVAMVGE"/>
<dbReference type="InterPro" id="IPR050091">
    <property type="entry name" value="PKS_NRPS_Biosynth_Enz"/>
</dbReference>
<evidence type="ECO:0000256" key="2">
    <source>
        <dbReference type="ARBA" id="ARBA00022553"/>
    </source>
</evidence>
<dbReference type="SMART" id="SM00829">
    <property type="entry name" value="PKS_ER"/>
    <property type="match status" value="1"/>
</dbReference>
<dbReference type="Pfam" id="PF16197">
    <property type="entry name" value="KAsynt_C_assoc"/>
    <property type="match status" value="1"/>
</dbReference>
<keyword evidence="2" id="KW-0597">Phosphoprotein</keyword>
<accession>A1CMV8</accession>
<dbReference type="InterPro" id="IPR016039">
    <property type="entry name" value="Thiolase-like"/>
</dbReference>
<dbReference type="FunFam" id="3.40.47.10:FF:000019">
    <property type="entry name" value="Polyketide synthase type I"/>
    <property type="match status" value="1"/>
</dbReference>
<keyword evidence="7" id="KW-0012">Acyltransferase</keyword>
<feature type="active site" description="Proton donor; for dehydratase activity" evidence="8">
    <location>
        <position position="1193"/>
    </location>
</feature>
<dbReference type="SUPFAM" id="SSF47336">
    <property type="entry name" value="ACP-like"/>
    <property type="match status" value="1"/>
</dbReference>
<dbReference type="GeneID" id="4702389"/>
<dbReference type="GO" id="GO:0004315">
    <property type="term" value="F:3-oxoacyl-[acyl-carrier-protein] synthase activity"/>
    <property type="evidence" value="ECO:0007669"/>
    <property type="project" value="InterPro"/>
</dbReference>
<feature type="domain" description="Carrier" evidence="10">
    <location>
        <begin position="2492"/>
        <end position="2569"/>
    </location>
</feature>
<dbReference type="PANTHER" id="PTHR43775:SF29">
    <property type="entry name" value="ASPERFURANONE POLYKETIDE SYNTHASE AFOG-RELATED"/>
    <property type="match status" value="1"/>
</dbReference>
<evidence type="ECO:0000313" key="14">
    <source>
        <dbReference type="Proteomes" id="UP000006701"/>
    </source>
</evidence>
<dbReference type="GO" id="GO:0006633">
    <property type="term" value="P:fatty acid biosynthetic process"/>
    <property type="evidence" value="ECO:0007669"/>
    <property type="project" value="InterPro"/>
</dbReference>
<keyword evidence="3" id="KW-0808">Transferase</keyword>
<dbReference type="Pfam" id="PF00698">
    <property type="entry name" value="Acyl_transf_1"/>
    <property type="match status" value="1"/>
</dbReference>
<dbReference type="PROSITE" id="PS52004">
    <property type="entry name" value="KS3_2"/>
    <property type="match status" value="1"/>
</dbReference>
<dbReference type="Pfam" id="PF08242">
    <property type="entry name" value="Methyltransf_12"/>
    <property type="match status" value="1"/>
</dbReference>
<dbReference type="InterPro" id="IPR036291">
    <property type="entry name" value="NAD(P)-bd_dom_sf"/>
</dbReference>
<dbReference type="PROSITE" id="PS00012">
    <property type="entry name" value="PHOSPHOPANTETHEINE"/>
    <property type="match status" value="1"/>
</dbReference>
<dbReference type="OrthoDB" id="329835at2759"/>
<dbReference type="STRING" id="344612.A1CMV8"/>
<dbReference type="RefSeq" id="XP_001270321.1">
    <property type="nucleotide sequence ID" value="XM_001270320.1"/>
</dbReference>
<dbReference type="SMART" id="SM00823">
    <property type="entry name" value="PKS_PP"/>
    <property type="match status" value="1"/>
</dbReference>
<dbReference type="SUPFAM" id="SSF53335">
    <property type="entry name" value="S-adenosyl-L-methionine-dependent methyltransferases"/>
    <property type="match status" value="1"/>
</dbReference>
<dbReference type="InterPro" id="IPR042104">
    <property type="entry name" value="PKS_dehydratase_sf"/>
</dbReference>
<dbReference type="InterPro" id="IPR013217">
    <property type="entry name" value="Methyltransf_12"/>
</dbReference>
<proteinExistence type="predicted"/>
<dbReference type="InterPro" id="IPR020841">
    <property type="entry name" value="PKS_Beta-ketoAc_synthase_dom"/>
</dbReference>
<dbReference type="Pfam" id="PF08659">
    <property type="entry name" value="KR"/>
    <property type="match status" value="1"/>
</dbReference>
<dbReference type="InterPro" id="IPR014031">
    <property type="entry name" value="Ketoacyl_synth_C"/>
</dbReference>
<feature type="domain" description="Ketosynthase family 3 (KS3)" evidence="11">
    <location>
        <begin position="11"/>
        <end position="436"/>
    </location>
</feature>
<dbReference type="InterPro" id="IPR029063">
    <property type="entry name" value="SAM-dependent_MTases_sf"/>
</dbReference>
<keyword evidence="5" id="KW-0560">Oxidoreductase</keyword>
<evidence type="ECO:0000256" key="5">
    <source>
        <dbReference type="ARBA" id="ARBA00023002"/>
    </source>
</evidence>
<dbReference type="InterPro" id="IPR018201">
    <property type="entry name" value="Ketoacyl_synth_AS"/>
</dbReference>
<dbReference type="InterPro" id="IPR016035">
    <property type="entry name" value="Acyl_Trfase/lysoPLipase"/>
</dbReference>
<evidence type="ECO:0000313" key="13">
    <source>
        <dbReference type="EMBL" id="EAW08895.1"/>
    </source>
</evidence>
<dbReference type="SUPFAM" id="SSF52151">
    <property type="entry name" value="FabD/lysophospholipase-like"/>
    <property type="match status" value="1"/>
</dbReference>
<dbReference type="PANTHER" id="PTHR43775">
    <property type="entry name" value="FATTY ACID SYNTHASE"/>
    <property type="match status" value="1"/>
</dbReference>
<dbReference type="HOGENOM" id="CLU_000022_31_1_1"/>
<dbReference type="Proteomes" id="UP000006701">
    <property type="component" value="Unassembled WGS sequence"/>
</dbReference>
<dbReference type="Gene3D" id="3.40.47.10">
    <property type="match status" value="1"/>
</dbReference>
<evidence type="ECO:0000256" key="1">
    <source>
        <dbReference type="ARBA" id="ARBA00022450"/>
    </source>
</evidence>
<dbReference type="InterPro" id="IPR014030">
    <property type="entry name" value="Ketoacyl_synth_N"/>
</dbReference>
<reference evidence="13 14" key="1">
    <citation type="journal article" date="2008" name="PLoS Genet.">
        <title>Genomic islands in the pathogenic filamentous fungus Aspergillus fumigatus.</title>
        <authorList>
            <person name="Fedorova N.D."/>
            <person name="Khaldi N."/>
            <person name="Joardar V.S."/>
            <person name="Maiti R."/>
            <person name="Amedeo P."/>
            <person name="Anderson M.J."/>
            <person name="Crabtree J."/>
            <person name="Silva J.C."/>
            <person name="Badger J.H."/>
            <person name="Albarraq A."/>
            <person name="Angiuoli S."/>
            <person name="Bussey H."/>
            <person name="Bowyer P."/>
            <person name="Cotty P.J."/>
            <person name="Dyer P.S."/>
            <person name="Egan A."/>
            <person name="Galens K."/>
            <person name="Fraser-Liggett C.M."/>
            <person name="Haas B.J."/>
            <person name="Inman J.M."/>
            <person name="Kent R."/>
            <person name="Lemieux S."/>
            <person name="Malavazi I."/>
            <person name="Orvis J."/>
            <person name="Roemer T."/>
            <person name="Ronning C.M."/>
            <person name="Sundaram J.P."/>
            <person name="Sutton G."/>
            <person name="Turner G."/>
            <person name="Venter J.C."/>
            <person name="White O.R."/>
            <person name="Whitty B.R."/>
            <person name="Youngman P."/>
            <person name="Wolfe K.H."/>
            <person name="Goldman G.H."/>
            <person name="Wortman J.R."/>
            <person name="Jiang B."/>
            <person name="Denning D.W."/>
            <person name="Nierman W.C."/>
        </authorList>
    </citation>
    <scope>NUCLEOTIDE SEQUENCE [LARGE SCALE GENOMIC DNA]</scope>
    <source>
        <strain evidence="14">ATCC 1007 / CBS 513.65 / DSM 816 / NCTC 3887 / NRRL 1</strain>
    </source>
</reference>
<dbReference type="GO" id="GO:1901336">
    <property type="term" value="P:lactone biosynthetic process"/>
    <property type="evidence" value="ECO:0007669"/>
    <property type="project" value="UniProtKB-ARBA"/>
</dbReference>
<dbReference type="Pfam" id="PF14765">
    <property type="entry name" value="PS-DH"/>
    <property type="match status" value="1"/>
</dbReference>
<dbReference type="CDD" id="cd00833">
    <property type="entry name" value="PKS"/>
    <property type="match status" value="1"/>
</dbReference>
<keyword evidence="6" id="KW-0511">Multifunctional enzyme</keyword>
<dbReference type="InterPro" id="IPR009081">
    <property type="entry name" value="PP-bd_ACP"/>
</dbReference>
<dbReference type="FunFam" id="3.40.50.720:FF:000209">
    <property type="entry name" value="Polyketide synthase Pks12"/>
    <property type="match status" value="1"/>
</dbReference>
<dbReference type="InterPro" id="IPR014043">
    <property type="entry name" value="Acyl_transferase_dom"/>
</dbReference>
<dbReference type="Pfam" id="PF21089">
    <property type="entry name" value="PKS_DH_N"/>
    <property type="match status" value="1"/>
</dbReference>
<dbReference type="EMBL" id="DS027058">
    <property type="protein sequence ID" value="EAW08895.1"/>
    <property type="molecule type" value="Genomic_DNA"/>
</dbReference>
<dbReference type="PROSITE" id="PS50075">
    <property type="entry name" value="CARRIER"/>
    <property type="match status" value="1"/>
</dbReference>
<dbReference type="InterPro" id="IPR049552">
    <property type="entry name" value="PKS_DH_N"/>
</dbReference>
<dbReference type="InterPro" id="IPR020843">
    <property type="entry name" value="ER"/>
</dbReference>
<feature type="region of interest" description="Disordered" evidence="9">
    <location>
        <begin position="451"/>
        <end position="481"/>
    </location>
</feature>
<dbReference type="CDD" id="cd02440">
    <property type="entry name" value="AdoMet_MTases"/>
    <property type="match status" value="1"/>
</dbReference>
<dbReference type="SMART" id="SM00827">
    <property type="entry name" value="PKS_AT"/>
    <property type="match status" value="1"/>
</dbReference>
<dbReference type="Pfam" id="PF02801">
    <property type="entry name" value="Ketoacyl-synt_C"/>
    <property type="match status" value="1"/>
</dbReference>
<evidence type="ECO:0000256" key="4">
    <source>
        <dbReference type="ARBA" id="ARBA00022857"/>
    </source>
</evidence>
<evidence type="ECO:0000259" key="10">
    <source>
        <dbReference type="PROSITE" id="PS50075"/>
    </source>
</evidence>
<dbReference type="InterPro" id="IPR011032">
    <property type="entry name" value="GroES-like_sf"/>
</dbReference>
<dbReference type="InterPro" id="IPR049551">
    <property type="entry name" value="PKS_DH_C"/>
</dbReference>
<evidence type="ECO:0000256" key="8">
    <source>
        <dbReference type="PROSITE-ProRule" id="PRU01363"/>
    </source>
</evidence>
<dbReference type="Gene3D" id="3.40.50.150">
    <property type="entry name" value="Vaccinia Virus protein VP39"/>
    <property type="match status" value="1"/>
</dbReference>
<gene>
    <name evidence="13" type="ORF">ACLA_098370</name>
</gene>
<evidence type="ECO:0000256" key="7">
    <source>
        <dbReference type="ARBA" id="ARBA00023315"/>
    </source>
</evidence>
<dbReference type="GO" id="GO:0030639">
    <property type="term" value="P:polyketide biosynthetic process"/>
    <property type="evidence" value="ECO:0007669"/>
    <property type="project" value="UniProtKB-ARBA"/>
</dbReference>
<evidence type="ECO:0000259" key="11">
    <source>
        <dbReference type="PROSITE" id="PS52004"/>
    </source>
</evidence>
<dbReference type="Pfam" id="PF00109">
    <property type="entry name" value="ketoacyl-synt"/>
    <property type="match status" value="1"/>
</dbReference>
<dbReference type="Gene3D" id="3.90.180.10">
    <property type="entry name" value="Medium-chain alcohol dehydrogenases, catalytic domain"/>
    <property type="match status" value="1"/>
</dbReference>
<dbReference type="SUPFAM" id="SSF51735">
    <property type="entry name" value="NAD(P)-binding Rossmann-fold domains"/>
    <property type="match status" value="2"/>
</dbReference>
<evidence type="ECO:0000256" key="3">
    <source>
        <dbReference type="ARBA" id="ARBA00022679"/>
    </source>
</evidence>
<dbReference type="InterPro" id="IPR016036">
    <property type="entry name" value="Malonyl_transacylase_ACP-bd"/>
</dbReference>
<dbReference type="InterPro" id="IPR013968">
    <property type="entry name" value="PKS_KR"/>
</dbReference>
<dbReference type="InterPro" id="IPR032821">
    <property type="entry name" value="PKS_assoc"/>
</dbReference>
<dbReference type="GO" id="GO:0004312">
    <property type="term" value="F:fatty acid synthase activity"/>
    <property type="evidence" value="ECO:0007669"/>
    <property type="project" value="TreeGrafter"/>
</dbReference>
<dbReference type="InterPro" id="IPR001227">
    <property type="entry name" value="Ac_transferase_dom_sf"/>
</dbReference>
<dbReference type="eggNOG" id="KOG1202">
    <property type="taxonomic scope" value="Eukaryota"/>
</dbReference>
<dbReference type="InterPro" id="IPR006162">
    <property type="entry name" value="Ppantetheine_attach_site"/>
</dbReference>
<dbReference type="InterPro" id="IPR020806">
    <property type="entry name" value="PKS_PP-bd"/>
</dbReference>
<dbReference type="GO" id="GO:0016491">
    <property type="term" value="F:oxidoreductase activity"/>
    <property type="evidence" value="ECO:0007669"/>
    <property type="project" value="UniProtKB-KW"/>
</dbReference>
<sequence>MPFMTTTEDQPMPIAVVGLSYRFPGGANSEEALWDMLANGRNAWSEVPKDRMNAEAFYHPDNGRKGTFYVRGAHFLEEDIAAFDAPFFSISANEAKAMDPQQRMLLEATYEAYENAGIRLEDVVGSKTACFVGSLSNDYGDNLHKDMEFSTRYHSTGSITSVLANRISWFFDLKGPSVMLDTACSSSLVAFHLACQSLRSGEATSAIVGGSAIILSPDFFILLAGPGFLGPDGKCHSFDNKANGYGRGEGVASLILKPLDAALRDGDPIRAIIRGTATNHDGKTPGIALPNQAAQEDLIHSAYRSAGLSMSQTGYFEAHGTGTQAGDPIETGAIGNTIGATKSPGDPLLIGSVKSNIGHLEGASGLAGIVKAILILEKGLIPATAGFESPNPKTRLEEQGLQVVSKLTPWPHDGLRRISVNSFGFGGANAHVILDDAYHYLQDRNRREDAISDLSSNSDDEPPRTVVSESCSESTNISDSQLLSSSPSRLFVFSSHHEQGCASIAQSLQQYLGKKEEAELNSELLDNLSYTLSERRSKLMWKSFVVASSATELSEALQTVSPPVKSASVRSLAFVFSGQGAQWATMGRELLVFHSFRTSLESAAAYLKSLGCEWDLIEELVRDSASSKINQSAFSQPICTTIQVALVELLAHLQVRPTVVVGHSSGEIAAAYALGAVSRESAWKIAYHRGRLCDKIGQTKARTAGAMMAANLSEQEAQEILEQNPKLRVVVACINSPSSVTLSGDRDDFDALEAILAEKDVFARRLKVEHAYHSPHMEIIAEEYRDSLRDVEHLTPKQDTPVRMFSSVTASEITAEELTPDYWVKNMVSPVRFSAAVQALLRPSGKKARRGGRSAVDVLLEVGPHSTLKGPLKQILDHEKLDVPYFNVLTRGKGGLSTLYQAAGGLFLRGVAVDILQANRLDHLESHALKVLTDLPSYPWIHSHRFWYESRLSYDYRHRAHARHHLLGAPTADHNTLEPRWRNYLRVSDSPWIREHVVQSRIIYPGAGFIVMAIEAASQLADASKTVKGFELRDVQINRALQVPEDEEGVETMLHLRPYKANGHAKGATWEEFVIYSYQSKQGWQDHARGLIVTHYHTNKPGFDQPREAEIELRNHREQYLRSARSCSSTIAIDDFYDRLGQMGMQFGPGFRNMSRIQYGQGQSVCELHIPDTRAQMPYEYEFKHLIHPITLDNIFHMVLPSRVGSGASMDAHVPVSLQSLYISADIKNDPGTLLAGQSTVTQEDDSGFGATVVVSDSNWDSVQLVIHGLELKRLAAVSEHDLPDGSSSHTRKVVFHSTWKEDIDFIGQEQAARLFTAGLAPGANEHTMIRELEQTALIYMKRCLGAIQQPGTEHLATHHQLFVQWMQEQVETFGDETLPLDKDAEQRLIEQTRTQSIDGSIMCQVGDHLEPVLEGRLEPLEVLLQDNLLHEYYAKGFGLDRVYHQMSAYLDRLVHKYPNMSFLEIGAGTGGATLPVLQTLGGHGDRPARFQSYTFTDISSGFFGKAKAKFDGWDKYLSYQKLNIENDPEDQGFQPHTYDVIIAANVLHATNTMDTTMAHVRKLLKPGGKLVMIEITQQLMRIPMIMGILPGWWLGEDDGRHGGPTLNAKEWDALLHRQGFKGVEIGLADYAEYQQDELFSVIVSTAEDSSSVVSRSGSGTLIVQPEQRSQKLEDTIINLGDTLSQRGHQVSRSLLADLPSDLTDYVCIVLLEYDTPILANVSSEAFTSIQRLLLTSKEILWVTKGAAMETPVPEANLIVGLARSIRAEQPNALLSTLDLSPESESTAERIAEILQFQSASQALSPHSRDYEFVERDGSILISRLEEIKPVNAMVVSQSSTQSALIPFTRSKSALKLEVRMRGLLDSLQFTEDEEISQPLPDDEVEVEVKAAGVNFKDVMVAMGKVSGPLGLECSGRVTRIGRKVTKFRPGDRVWTTVLGAYRSRVRCHESLFHLIPAGMSYETAASLPLVYMTVYYSLFEVARMRRGEKILIHAASGGVGQAAIILAQTLDAEIFATVGSDQKKQAIMDLYGIPEDHIFNSRDLTFAKGIKRMTEDRGVDVVLNSLAGEALRLSFQCLAMYGRFIELGKTDILGNSGLEMAPFNGNITFASVDIAMIMEMDRQTTARILAEMAVLLRMNVIKEIHPVTVYDYAEVETVFRTMQSGSHVGKLVLRPTESSIVKVDPKSQFPIHLSADATYLLVGGLGGLGRSIAQWMVDHGAKNLVFISRSGPQSPKAQELESRLRDAGAKVAIYACDVGDKAALQTVLRTSRQTMPPIRGVIQGAMVLQDSLFGNMTAEKFHAAIRPKVQGSWNLHELLPHDLDFFTMLSSSAGIIGSRGQGNYAAGNTYQDALAAYRRGQGLAASTIDLGVILDVGYVAENAETQENVKRWGFVGIPEREFLQILRGAIASAKPSPDSDTPAQLTTGLGTGGVIQADRGGEFPYYFHDARFSHLRNVDINRTGAVGASGRSNKETQSLYVQLEQAKTLEETHGIIGEAFIEKVSKLLLVPVDYISPSKPLHEYGVDSLVAVEIRNWVFHEARSSVSVFDILSNDPISALCEKIGVGCPLLKKLVDASLEK</sequence>
<dbReference type="Gene3D" id="3.10.129.110">
    <property type="entry name" value="Polyketide synthase dehydratase"/>
    <property type="match status" value="1"/>
</dbReference>
<name>A1CMV8_ASPCL</name>
<dbReference type="SMART" id="SM00826">
    <property type="entry name" value="PKS_DH"/>
    <property type="match status" value="1"/>
</dbReference>
<dbReference type="CDD" id="cd05195">
    <property type="entry name" value="enoyl_red"/>
    <property type="match status" value="1"/>
</dbReference>
<dbReference type="Pfam" id="PF08240">
    <property type="entry name" value="ADH_N"/>
    <property type="match status" value="1"/>
</dbReference>
<dbReference type="SUPFAM" id="SSF50129">
    <property type="entry name" value="GroES-like"/>
    <property type="match status" value="1"/>
</dbReference>
<dbReference type="PROSITE" id="PS52019">
    <property type="entry name" value="PKS_MFAS_DH"/>
    <property type="match status" value="1"/>
</dbReference>
<keyword evidence="1" id="KW-0596">Phosphopantetheine</keyword>
<organism evidence="13 14">
    <name type="scientific">Aspergillus clavatus (strain ATCC 1007 / CBS 513.65 / DSM 816 / NCTC 3887 / NRRL 1 / QM 1276 / 107)</name>
    <dbReference type="NCBI Taxonomy" id="344612"/>
    <lineage>
        <taxon>Eukaryota</taxon>
        <taxon>Fungi</taxon>
        <taxon>Dikarya</taxon>
        <taxon>Ascomycota</taxon>
        <taxon>Pezizomycotina</taxon>
        <taxon>Eurotiomycetes</taxon>
        <taxon>Eurotiomycetidae</taxon>
        <taxon>Eurotiales</taxon>
        <taxon>Aspergillaceae</taxon>
        <taxon>Aspergillus</taxon>
        <taxon>Aspergillus subgen. Fumigati</taxon>
    </lineage>
</organism>
<dbReference type="KEGG" id="act:ACLA_098370"/>
<dbReference type="PROSITE" id="PS00606">
    <property type="entry name" value="KS3_1"/>
    <property type="match status" value="1"/>
</dbReference>
<dbReference type="Pfam" id="PF23297">
    <property type="entry name" value="ACP_SdgA_C"/>
    <property type="match status" value="1"/>
</dbReference>
<keyword evidence="4" id="KW-0521">NADP</keyword>
<dbReference type="InterPro" id="IPR013154">
    <property type="entry name" value="ADH-like_N"/>
</dbReference>
<dbReference type="Pfam" id="PF23114">
    <property type="entry name" value="NAD-bd_HRPKS_sdrA"/>
    <property type="match status" value="1"/>
</dbReference>
<evidence type="ECO:0000256" key="9">
    <source>
        <dbReference type="SAM" id="MobiDB-lite"/>
    </source>
</evidence>
<dbReference type="InterPro" id="IPR056501">
    <property type="entry name" value="NAD-bd_HRPKS_sdrA"/>
</dbReference>
<dbReference type="VEuPathDB" id="FungiDB:ACLA_098370"/>
<evidence type="ECO:0000256" key="6">
    <source>
        <dbReference type="ARBA" id="ARBA00023268"/>
    </source>
</evidence>
<feature type="region of interest" description="C-terminal hotdog fold" evidence="8">
    <location>
        <begin position="1128"/>
        <end position="1281"/>
    </location>
</feature>
<dbReference type="Pfam" id="PF13602">
    <property type="entry name" value="ADH_zinc_N_2"/>
    <property type="match status" value="1"/>
</dbReference>
<dbReference type="InterPro" id="IPR020807">
    <property type="entry name" value="PKS_DH"/>
</dbReference>
<protein>
    <submittedName>
        <fullName evidence="13">Polyketide synthase, putative</fullName>
    </submittedName>
</protein>
<dbReference type="Gene3D" id="1.10.1200.10">
    <property type="entry name" value="ACP-like"/>
    <property type="match status" value="1"/>
</dbReference>
<dbReference type="InterPro" id="IPR057326">
    <property type="entry name" value="KR_dom"/>
</dbReference>
<evidence type="ECO:0000259" key="12">
    <source>
        <dbReference type="PROSITE" id="PS52019"/>
    </source>
</evidence>
<dbReference type="GO" id="GO:0031177">
    <property type="term" value="F:phosphopantetheine binding"/>
    <property type="evidence" value="ECO:0007669"/>
    <property type="project" value="InterPro"/>
</dbReference>
<dbReference type="SMART" id="SM00822">
    <property type="entry name" value="PKS_KR"/>
    <property type="match status" value="1"/>
</dbReference>
<dbReference type="InterPro" id="IPR049900">
    <property type="entry name" value="PKS_mFAS_DH"/>
</dbReference>
<feature type="region of interest" description="N-terminal hotdog fold" evidence="8">
    <location>
        <begin position="964"/>
        <end position="1099"/>
    </location>
</feature>
<keyword evidence="14" id="KW-1185">Reference proteome</keyword>
<dbReference type="SUPFAM" id="SSF53901">
    <property type="entry name" value="Thiolase-like"/>
    <property type="match status" value="1"/>
</dbReference>
<dbReference type="SMART" id="SM00825">
    <property type="entry name" value="PKS_KS"/>
    <property type="match status" value="1"/>
</dbReference>
<dbReference type="SUPFAM" id="SSF55048">
    <property type="entry name" value="Probable ACP-binding domain of malonyl-CoA ACP transacylase"/>
    <property type="match status" value="1"/>
</dbReference>
<dbReference type="Gene3D" id="3.40.366.10">
    <property type="entry name" value="Malonyl-Coenzyme A Acyl Carrier Protein, domain 2"/>
    <property type="match status" value="1"/>
</dbReference>
<dbReference type="InterPro" id="IPR036736">
    <property type="entry name" value="ACP-like_sf"/>
</dbReference>
<feature type="active site" description="Proton acceptor; for dehydratase activity" evidence="8">
    <location>
        <position position="996"/>
    </location>
</feature>